<accession>A0A1M4U7H2</accession>
<dbReference type="SUPFAM" id="SSF102198">
    <property type="entry name" value="Putative cyclase"/>
    <property type="match status" value="1"/>
</dbReference>
<dbReference type="InterPro" id="IPR037175">
    <property type="entry name" value="KFase_sf"/>
</dbReference>
<name>A0A1M4U7H2_9HYPH</name>
<dbReference type="RefSeq" id="WP_073050955.1">
    <property type="nucleotide sequence ID" value="NZ_FQUP01000001.1"/>
</dbReference>
<dbReference type="Gene3D" id="3.50.30.50">
    <property type="entry name" value="Putative cyclase"/>
    <property type="match status" value="1"/>
</dbReference>
<evidence type="ECO:0000256" key="1">
    <source>
        <dbReference type="SAM" id="MobiDB-lite"/>
    </source>
</evidence>
<dbReference type="PANTHER" id="PTHR34861">
    <property type="match status" value="1"/>
</dbReference>
<dbReference type="Proteomes" id="UP000184485">
    <property type="component" value="Unassembled WGS sequence"/>
</dbReference>
<dbReference type="PANTHER" id="PTHR34861:SF10">
    <property type="entry name" value="CYCLASE"/>
    <property type="match status" value="1"/>
</dbReference>
<dbReference type="GO" id="GO:0019441">
    <property type="term" value="P:L-tryptophan catabolic process to kynurenine"/>
    <property type="evidence" value="ECO:0007669"/>
    <property type="project" value="InterPro"/>
</dbReference>
<dbReference type="EMBL" id="FQUP01000001">
    <property type="protein sequence ID" value="SHE52603.1"/>
    <property type="molecule type" value="Genomic_DNA"/>
</dbReference>
<organism evidence="2 3">
    <name type="scientific">Kaistia soli DSM 19436</name>
    <dbReference type="NCBI Taxonomy" id="1122133"/>
    <lineage>
        <taxon>Bacteria</taxon>
        <taxon>Pseudomonadati</taxon>
        <taxon>Pseudomonadota</taxon>
        <taxon>Alphaproteobacteria</taxon>
        <taxon>Hyphomicrobiales</taxon>
        <taxon>Kaistiaceae</taxon>
        <taxon>Kaistia</taxon>
    </lineage>
</organism>
<dbReference type="STRING" id="1122133.SAMN02745157_0366"/>
<dbReference type="GO" id="GO:0004061">
    <property type="term" value="F:arylformamidase activity"/>
    <property type="evidence" value="ECO:0007669"/>
    <property type="project" value="InterPro"/>
</dbReference>
<feature type="region of interest" description="Disordered" evidence="1">
    <location>
        <begin position="1"/>
        <end position="28"/>
    </location>
</feature>
<evidence type="ECO:0000313" key="3">
    <source>
        <dbReference type="Proteomes" id="UP000184485"/>
    </source>
</evidence>
<reference evidence="2 3" key="1">
    <citation type="submission" date="2016-11" db="EMBL/GenBank/DDBJ databases">
        <authorList>
            <person name="Jaros S."/>
            <person name="Januszkiewicz K."/>
            <person name="Wedrychowicz H."/>
        </authorList>
    </citation>
    <scope>NUCLEOTIDE SEQUENCE [LARGE SCALE GENOMIC DNA]</scope>
    <source>
        <strain evidence="2 3">DSM 19436</strain>
    </source>
</reference>
<dbReference type="InterPro" id="IPR007325">
    <property type="entry name" value="KFase/CYL"/>
</dbReference>
<evidence type="ECO:0000313" key="2">
    <source>
        <dbReference type="EMBL" id="SHE52603.1"/>
    </source>
</evidence>
<proteinExistence type="predicted"/>
<keyword evidence="3" id="KW-1185">Reference proteome</keyword>
<sequence>MTRPNPALGEGWFPSRWGPNDEQGAGNLQGPETVLRAQAMIRTGEIIPLGFPYRVGMPLSPGRTFGIKMPGGPSGGPEGAVSQTVWNDDFVVAELGQIGTHMDALGHVGHQIRLPCGHCETLVYNGNKLSDIWTPYGLRKLGIDKAPVFYTRGVLLDVEGLFGTPLENGFEITPDHLRQCLERQGLGQEGWLNPGDVVLIRTGHGARFFSHADSWYDGAPGLGLAAAEYLATLQPSVVGADNFAVDVIPAVDPEVVLPCHQHLIMRHGIYLHEGMKLDDLAQSGRSEFVYAFAPLRIEGATGSPGTPFAIL</sequence>
<gene>
    <name evidence="2" type="ORF">SAMN02745157_0366</name>
</gene>
<dbReference type="AlphaFoldDB" id="A0A1M4U7H2"/>
<dbReference type="OrthoDB" id="9777007at2"/>
<dbReference type="Pfam" id="PF04199">
    <property type="entry name" value="Cyclase"/>
    <property type="match status" value="1"/>
</dbReference>
<protein>
    <submittedName>
        <fullName evidence="2">Kynurenine formamidase</fullName>
    </submittedName>
</protein>